<keyword evidence="4" id="KW-1185">Reference proteome</keyword>
<evidence type="ECO:0000256" key="1">
    <source>
        <dbReference type="SAM" id="MobiDB-lite"/>
    </source>
</evidence>
<dbReference type="OrthoDB" id="6421560at2759"/>
<feature type="transmembrane region" description="Helical" evidence="2">
    <location>
        <begin position="171"/>
        <end position="202"/>
    </location>
</feature>
<name>A0A087T936_STEMI</name>
<keyword evidence="2" id="KW-0812">Transmembrane</keyword>
<dbReference type="OMA" id="YLYDDRV"/>
<gene>
    <name evidence="3" type="ORF">X975_19443</name>
</gene>
<feature type="transmembrane region" description="Helical" evidence="2">
    <location>
        <begin position="103"/>
        <end position="124"/>
    </location>
</feature>
<feature type="region of interest" description="Disordered" evidence="1">
    <location>
        <begin position="234"/>
        <end position="290"/>
    </location>
</feature>
<sequence length="343" mass="38551">MNMGCCGCTLATSTVIAVVLGLLESILGLSWNILVIVVMSHTDIDNNNCTINKSVTSQNAPEDSTTPVPTTQDYNQEYSTHWDTLRYTLQCGSVVYQEHLFEIVITALVLNSFWLITTLGLAVGNAERCRDMLKPWIGTTVIITVTDIAATVYFIFGFIKSGEDRDFQTLFFSNLFVFCAVLFSRGGPIIWITNIALCVFVAQRVKEIEMLKNKRMPFDSDFMPYSLNPPYDAYDTESSTRTTKDLHPPIPPPDYEGLSGKKRRPSFSSDPETMTLPISMSSRGSQRPLSQNSYLYDDRVELQHRASCTAETVLHHAYENKGLVMDTDGWMGIPRPSLKPYHH</sequence>
<keyword evidence="2" id="KW-0472">Membrane</keyword>
<feature type="non-terminal residue" evidence="3">
    <location>
        <position position="343"/>
    </location>
</feature>
<reference evidence="3 4" key="1">
    <citation type="submission" date="2013-11" db="EMBL/GenBank/DDBJ databases">
        <title>Genome sequencing of Stegodyphus mimosarum.</title>
        <authorList>
            <person name="Bechsgaard J."/>
        </authorList>
    </citation>
    <scope>NUCLEOTIDE SEQUENCE [LARGE SCALE GENOMIC DNA]</scope>
</reference>
<evidence type="ECO:0000313" key="4">
    <source>
        <dbReference type="Proteomes" id="UP000054359"/>
    </source>
</evidence>
<evidence type="ECO:0000256" key="2">
    <source>
        <dbReference type="SAM" id="Phobius"/>
    </source>
</evidence>
<dbReference type="Proteomes" id="UP000054359">
    <property type="component" value="Unassembled WGS sequence"/>
</dbReference>
<organism evidence="3 4">
    <name type="scientific">Stegodyphus mimosarum</name>
    <name type="common">African social velvet spider</name>
    <dbReference type="NCBI Taxonomy" id="407821"/>
    <lineage>
        <taxon>Eukaryota</taxon>
        <taxon>Metazoa</taxon>
        <taxon>Ecdysozoa</taxon>
        <taxon>Arthropoda</taxon>
        <taxon>Chelicerata</taxon>
        <taxon>Arachnida</taxon>
        <taxon>Araneae</taxon>
        <taxon>Araneomorphae</taxon>
        <taxon>Entelegynae</taxon>
        <taxon>Eresoidea</taxon>
        <taxon>Eresidae</taxon>
        <taxon>Stegodyphus</taxon>
    </lineage>
</organism>
<feature type="transmembrane region" description="Helical" evidence="2">
    <location>
        <begin position="136"/>
        <end position="159"/>
    </location>
</feature>
<dbReference type="EMBL" id="KK114061">
    <property type="protein sequence ID" value="KFM61625.1"/>
    <property type="molecule type" value="Genomic_DNA"/>
</dbReference>
<proteinExistence type="predicted"/>
<accession>A0A087T936</accession>
<feature type="compositionally biased region" description="Polar residues" evidence="1">
    <location>
        <begin position="266"/>
        <end position="290"/>
    </location>
</feature>
<protein>
    <submittedName>
        <fullName evidence="3">Uncharacterized protein</fullName>
    </submittedName>
</protein>
<keyword evidence="2" id="KW-1133">Transmembrane helix</keyword>
<dbReference type="AlphaFoldDB" id="A0A087T936"/>
<evidence type="ECO:0000313" key="3">
    <source>
        <dbReference type="EMBL" id="KFM61625.1"/>
    </source>
</evidence>